<reference evidence="6 7" key="1">
    <citation type="submission" date="2020-12" db="EMBL/GenBank/DDBJ databases">
        <authorList>
            <person name="Lu T."/>
            <person name="Wang Q."/>
            <person name="Han X."/>
        </authorList>
    </citation>
    <scope>NUCLEOTIDE SEQUENCE [LARGE SCALE GENOMIC DNA]</scope>
    <source>
        <strain evidence="6 7">WQ 585</strain>
    </source>
</reference>
<evidence type="ECO:0000256" key="3">
    <source>
        <dbReference type="ARBA" id="ARBA00023125"/>
    </source>
</evidence>
<dbReference type="InterPro" id="IPR036388">
    <property type="entry name" value="WH-like_DNA-bd_sf"/>
</dbReference>
<protein>
    <submittedName>
        <fullName evidence="6">LysR family transcriptional regulator</fullName>
    </submittedName>
</protein>
<keyword evidence="2" id="KW-0805">Transcription regulation</keyword>
<evidence type="ECO:0000256" key="2">
    <source>
        <dbReference type="ARBA" id="ARBA00023015"/>
    </source>
</evidence>
<sequence>MNLKKIQAFTLIAQYHNFSRAAVHLSVSQSLLSKYVIELEADLGVRLLYRNGRGVQLTPEGEKFLSYARQLDSLLNEAIDEVKGMQNNPAGNVCIGLSSAIGASLTIPVLKHLREQYPLIKIQVIEGISGYVHEWLNTGRLDMAVVFDIYKNDTVTHENLTKEDLLLVSPPGSTVTISTRGKELKNLPFLLTGQNSKMRLLIDTYTGKLGFHLTPIAEIDSLQNLIRGVEAGIGHTILPYGSIRTNLLNQTIQVSRITDPIFSRTIHLATSTQRTPTRAARIVADLIKLEVKKLAASDYWRPTDEMLSIKP</sequence>
<keyword evidence="4" id="KW-0804">Transcription</keyword>
<feature type="domain" description="HTH lysR-type" evidence="5">
    <location>
        <begin position="1"/>
        <end position="58"/>
    </location>
</feature>
<dbReference type="Gene3D" id="3.40.190.290">
    <property type="match status" value="1"/>
</dbReference>
<comment type="caution">
    <text evidence="6">The sequence shown here is derived from an EMBL/GenBank/DDBJ whole genome shotgun (WGS) entry which is preliminary data.</text>
</comment>
<dbReference type="RefSeq" id="WP_200232693.1">
    <property type="nucleotide sequence ID" value="NZ_JAENGP010000001.1"/>
</dbReference>
<comment type="similarity">
    <text evidence="1">Belongs to the LysR transcriptional regulatory family.</text>
</comment>
<dbReference type="Gene3D" id="1.10.10.10">
    <property type="entry name" value="Winged helix-like DNA-binding domain superfamily/Winged helix DNA-binding domain"/>
    <property type="match status" value="1"/>
</dbReference>
<dbReference type="Proteomes" id="UP000635316">
    <property type="component" value="Unassembled WGS sequence"/>
</dbReference>
<dbReference type="InterPro" id="IPR000847">
    <property type="entry name" value="LysR_HTH_N"/>
</dbReference>
<name>A0ABS1E8R0_9BURK</name>
<dbReference type="Pfam" id="PF00126">
    <property type="entry name" value="HTH_1"/>
    <property type="match status" value="1"/>
</dbReference>
<gene>
    <name evidence="6" type="ORF">JHL22_00495</name>
</gene>
<organism evidence="6 7">
    <name type="scientific">Advenella mandrilli</name>
    <dbReference type="NCBI Taxonomy" id="2800330"/>
    <lineage>
        <taxon>Bacteria</taxon>
        <taxon>Pseudomonadati</taxon>
        <taxon>Pseudomonadota</taxon>
        <taxon>Betaproteobacteria</taxon>
        <taxon>Burkholderiales</taxon>
        <taxon>Alcaligenaceae</taxon>
    </lineage>
</organism>
<keyword evidence="3" id="KW-0238">DNA-binding</keyword>
<dbReference type="PANTHER" id="PTHR30419">
    <property type="entry name" value="HTH-TYPE TRANSCRIPTIONAL REGULATOR YBHD"/>
    <property type="match status" value="1"/>
</dbReference>
<proteinExistence type="inferred from homology"/>
<dbReference type="SUPFAM" id="SSF46785">
    <property type="entry name" value="Winged helix' DNA-binding domain"/>
    <property type="match status" value="1"/>
</dbReference>
<dbReference type="SUPFAM" id="SSF53850">
    <property type="entry name" value="Periplasmic binding protein-like II"/>
    <property type="match status" value="1"/>
</dbReference>
<evidence type="ECO:0000313" key="6">
    <source>
        <dbReference type="EMBL" id="MBK1779691.1"/>
    </source>
</evidence>
<dbReference type="InterPro" id="IPR005119">
    <property type="entry name" value="LysR_subst-bd"/>
</dbReference>
<dbReference type="EMBL" id="JAENGP010000001">
    <property type="protein sequence ID" value="MBK1779691.1"/>
    <property type="molecule type" value="Genomic_DNA"/>
</dbReference>
<dbReference type="Pfam" id="PF03466">
    <property type="entry name" value="LysR_substrate"/>
    <property type="match status" value="1"/>
</dbReference>
<evidence type="ECO:0000256" key="1">
    <source>
        <dbReference type="ARBA" id="ARBA00009437"/>
    </source>
</evidence>
<evidence type="ECO:0000259" key="5">
    <source>
        <dbReference type="PROSITE" id="PS50931"/>
    </source>
</evidence>
<dbReference type="InterPro" id="IPR050950">
    <property type="entry name" value="HTH-type_LysR_regulators"/>
</dbReference>
<dbReference type="PROSITE" id="PS50931">
    <property type="entry name" value="HTH_LYSR"/>
    <property type="match status" value="1"/>
</dbReference>
<evidence type="ECO:0000313" key="7">
    <source>
        <dbReference type="Proteomes" id="UP000635316"/>
    </source>
</evidence>
<keyword evidence="7" id="KW-1185">Reference proteome</keyword>
<dbReference type="InterPro" id="IPR036390">
    <property type="entry name" value="WH_DNA-bd_sf"/>
</dbReference>
<dbReference type="PRINTS" id="PR00039">
    <property type="entry name" value="HTHLYSR"/>
</dbReference>
<evidence type="ECO:0000256" key="4">
    <source>
        <dbReference type="ARBA" id="ARBA00023163"/>
    </source>
</evidence>
<accession>A0ABS1E8R0</accession>